<feature type="transmembrane region" description="Helical" evidence="1">
    <location>
        <begin position="44"/>
        <end position="69"/>
    </location>
</feature>
<dbReference type="Proteomes" id="UP000293291">
    <property type="component" value="Unassembled WGS sequence"/>
</dbReference>
<evidence type="ECO:0000313" key="3">
    <source>
        <dbReference type="Proteomes" id="UP000293291"/>
    </source>
</evidence>
<keyword evidence="1" id="KW-0812">Transmembrane</keyword>
<evidence type="ECO:0000256" key="1">
    <source>
        <dbReference type="SAM" id="Phobius"/>
    </source>
</evidence>
<dbReference type="OrthoDB" id="3789417at2"/>
<name>A0A4V1RMV4_9ACTN</name>
<dbReference type="EMBL" id="SDWU01000004">
    <property type="protein sequence ID" value="RYC03667.1"/>
    <property type="molecule type" value="Genomic_DNA"/>
</dbReference>
<comment type="caution">
    <text evidence="2">The sequence shown here is derived from an EMBL/GenBank/DDBJ whole genome shotgun (WGS) entry which is preliminary data.</text>
</comment>
<accession>A0A4V1RMV4</accession>
<organism evidence="2 3">
    <name type="scientific">Nocardioides ganghwensis</name>
    <dbReference type="NCBI Taxonomy" id="252230"/>
    <lineage>
        <taxon>Bacteria</taxon>
        <taxon>Bacillati</taxon>
        <taxon>Actinomycetota</taxon>
        <taxon>Actinomycetes</taxon>
        <taxon>Propionibacteriales</taxon>
        <taxon>Nocardioidaceae</taxon>
        <taxon>Nocardioides</taxon>
    </lineage>
</organism>
<reference evidence="2 3" key="1">
    <citation type="submission" date="2019-01" db="EMBL/GenBank/DDBJ databases">
        <title>Novel species of Nocardioides.</title>
        <authorList>
            <person name="Liu Q."/>
            <person name="Xin Y.-H."/>
        </authorList>
    </citation>
    <scope>NUCLEOTIDE SEQUENCE [LARGE SCALE GENOMIC DNA]</scope>
    <source>
        <strain evidence="2 3">CGMCC 4.6875</strain>
    </source>
</reference>
<feature type="transmembrane region" description="Helical" evidence="1">
    <location>
        <begin position="110"/>
        <end position="126"/>
    </location>
</feature>
<proteinExistence type="predicted"/>
<dbReference type="AlphaFoldDB" id="A0A4V1RMV4"/>
<gene>
    <name evidence="2" type="ORF">EUA07_04270</name>
</gene>
<dbReference type="RefSeq" id="WP_129453765.1">
    <property type="nucleotide sequence ID" value="NZ_JACXYX010000004.1"/>
</dbReference>
<keyword evidence="3" id="KW-1185">Reference proteome</keyword>
<feature type="transmembrane region" description="Helical" evidence="1">
    <location>
        <begin position="158"/>
        <end position="178"/>
    </location>
</feature>
<feature type="transmembrane region" description="Helical" evidence="1">
    <location>
        <begin position="21"/>
        <end position="38"/>
    </location>
</feature>
<keyword evidence="1" id="KW-1133">Transmembrane helix</keyword>
<evidence type="ECO:0000313" key="2">
    <source>
        <dbReference type="EMBL" id="RYC03667.1"/>
    </source>
</evidence>
<sequence length="182" mass="18604">MSSVLVQAALPTARATRWTPGAALAGLLVAATALTGYADRPADLVLAIAAAGLAATVVAGLQDPAAALLEALPVSVMRRRVLRLAVVGAPALAVWWLLDSLSTAQLSGPGPLLALTATGVAVAVWAPPRRAVLLGASTPVALFTLHQVVPSGTTSDVIAWWLTDPWWVLAAATLLCVAGRRR</sequence>
<keyword evidence="1" id="KW-0472">Membrane</keyword>
<protein>
    <submittedName>
        <fullName evidence="2">Uncharacterized protein</fullName>
    </submittedName>
</protein>
<feature type="transmembrane region" description="Helical" evidence="1">
    <location>
        <begin position="81"/>
        <end position="98"/>
    </location>
</feature>